<gene>
    <name evidence="1" type="ORF">ACFFU1_12885</name>
</gene>
<accession>A0ABV5H1M6</accession>
<organism evidence="1 2">
    <name type="scientific">Algibacter miyuki</name>
    <dbReference type="NCBI Taxonomy" id="1306933"/>
    <lineage>
        <taxon>Bacteria</taxon>
        <taxon>Pseudomonadati</taxon>
        <taxon>Bacteroidota</taxon>
        <taxon>Flavobacteriia</taxon>
        <taxon>Flavobacteriales</taxon>
        <taxon>Flavobacteriaceae</taxon>
        <taxon>Algibacter</taxon>
    </lineage>
</organism>
<dbReference type="EMBL" id="JBHMFA010000009">
    <property type="protein sequence ID" value="MFB9105795.1"/>
    <property type="molecule type" value="Genomic_DNA"/>
</dbReference>
<sequence length="225" mass="26123">MKLILSCEHGGNDIPKKYSGIFKNHEAILETHRGFDLGALDVFNHLKSLSYASFYCTRSRLLIELNRSLHHKNLFSEFSKQLSKPDQDALISEYLEYRNSVEQAIQKLIINQQKVLHISVHSFTPIFNSEERHGDICLLFDSRKTKEKDFCKALKHDILKQDSDLNVRYNYPYLGKSDGFTTYLRKQFPEYYLGIEIEINQKSSENNFMKTAVKTAIYNAISGNI</sequence>
<comment type="caution">
    <text evidence="1">The sequence shown here is derived from an EMBL/GenBank/DDBJ whole genome shotgun (WGS) entry which is preliminary data.</text>
</comment>
<keyword evidence="2" id="KW-1185">Reference proteome</keyword>
<evidence type="ECO:0000313" key="2">
    <source>
        <dbReference type="Proteomes" id="UP001589590"/>
    </source>
</evidence>
<dbReference type="Pfam" id="PF05013">
    <property type="entry name" value="FGase"/>
    <property type="match status" value="1"/>
</dbReference>
<dbReference type="InterPro" id="IPR007709">
    <property type="entry name" value="N-FG_amidohydro"/>
</dbReference>
<dbReference type="Gene3D" id="3.40.630.40">
    <property type="entry name" value="Zn-dependent exopeptidases"/>
    <property type="match status" value="1"/>
</dbReference>
<evidence type="ECO:0000313" key="1">
    <source>
        <dbReference type="EMBL" id="MFB9105795.1"/>
    </source>
</evidence>
<dbReference type="RefSeq" id="WP_290272132.1">
    <property type="nucleotide sequence ID" value="NZ_JAUFQP010000013.1"/>
</dbReference>
<protein>
    <submittedName>
        <fullName evidence="1">N-formylglutamate amidohydrolase</fullName>
    </submittedName>
</protein>
<reference evidence="1 2" key="1">
    <citation type="submission" date="2024-09" db="EMBL/GenBank/DDBJ databases">
        <authorList>
            <person name="Sun Q."/>
            <person name="Mori K."/>
        </authorList>
    </citation>
    <scope>NUCLEOTIDE SEQUENCE [LARGE SCALE GENOMIC DNA]</scope>
    <source>
        <strain evidence="1 2">CECT 8300</strain>
    </source>
</reference>
<name>A0ABV5H1M6_9FLAO</name>
<dbReference type="SUPFAM" id="SSF53187">
    <property type="entry name" value="Zn-dependent exopeptidases"/>
    <property type="match status" value="1"/>
</dbReference>
<proteinExistence type="predicted"/>
<dbReference type="Proteomes" id="UP001589590">
    <property type="component" value="Unassembled WGS sequence"/>
</dbReference>